<protein>
    <submittedName>
        <fullName evidence="4">Prolyl oligopeptidase family serine peptidase</fullName>
    </submittedName>
</protein>
<feature type="transmembrane region" description="Helical" evidence="2">
    <location>
        <begin position="434"/>
        <end position="453"/>
    </location>
</feature>
<evidence type="ECO:0000256" key="2">
    <source>
        <dbReference type="SAM" id="Phobius"/>
    </source>
</evidence>
<feature type="transmembrane region" description="Helical" evidence="2">
    <location>
        <begin position="42"/>
        <end position="63"/>
    </location>
</feature>
<keyword evidence="2" id="KW-1133">Transmembrane helix</keyword>
<evidence type="ECO:0000313" key="4">
    <source>
        <dbReference type="EMBL" id="NKY23693.1"/>
    </source>
</evidence>
<feature type="transmembrane region" description="Helical" evidence="2">
    <location>
        <begin position="512"/>
        <end position="533"/>
    </location>
</feature>
<dbReference type="Gene3D" id="3.40.50.1820">
    <property type="entry name" value="alpha/beta hydrolase"/>
    <property type="match status" value="1"/>
</dbReference>
<feature type="transmembrane region" description="Helical" evidence="2">
    <location>
        <begin position="473"/>
        <end position="491"/>
    </location>
</feature>
<feature type="transmembrane region" description="Helical" evidence="2">
    <location>
        <begin position="389"/>
        <end position="414"/>
    </location>
</feature>
<feature type="region of interest" description="Disordered" evidence="1">
    <location>
        <begin position="1"/>
        <end position="35"/>
    </location>
</feature>
<comment type="caution">
    <text evidence="4">The sequence shown here is derived from an EMBL/GenBank/DDBJ whole genome shotgun (WGS) entry which is preliminary data.</text>
</comment>
<dbReference type="AlphaFoldDB" id="A0A7X6QZY8"/>
<keyword evidence="2" id="KW-0472">Membrane</keyword>
<dbReference type="InterPro" id="IPR029058">
    <property type="entry name" value="AB_hydrolase_fold"/>
</dbReference>
<dbReference type="InterPro" id="IPR053145">
    <property type="entry name" value="AB_hydrolase_Est10"/>
</dbReference>
<reference evidence="4 5" key="1">
    <citation type="submission" date="2020-04" db="EMBL/GenBank/DDBJ databases">
        <title>MicrobeNet Type strains.</title>
        <authorList>
            <person name="Nicholson A.C."/>
        </authorList>
    </citation>
    <scope>NUCLEOTIDE SEQUENCE [LARGE SCALE GENOMIC DNA]</scope>
    <source>
        <strain evidence="4 5">ATCC BAA-788</strain>
    </source>
</reference>
<dbReference type="GO" id="GO:0008236">
    <property type="term" value="F:serine-type peptidase activity"/>
    <property type="evidence" value="ECO:0007669"/>
    <property type="project" value="InterPro"/>
</dbReference>
<accession>A0A7X6QZY8</accession>
<evidence type="ECO:0000313" key="5">
    <source>
        <dbReference type="Proteomes" id="UP000581206"/>
    </source>
</evidence>
<organism evidence="4 5">
    <name type="scientific">Cellulomonas denverensis</name>
    <dbReference type="NCBI Taxonomy" id="264297"/>
    <lineage>
        <taxon>Bacteria</taxon>
        <taxon>Bacillati</taxon>
        <taxon>Actinomycetota</taxon>
        <taxon>Actinomycetes</taxon>
        <taxon>Micrococcales</taxon>
        <taxon>Cellulomonadaceae</taxon>
        <taxon>Cellulomonas</taxon>
    </lineage>
</organism>
<dbReference type="InterPro" id="IPR001375">
    <property type="entry name" value="Peptidase_S9_cat"/>
</dbReference>
<dbReference type="RefSeq" id="WP_168630829.1">
    <property type="nucleotide sequence ID" value="NZ_BONL01000028.1"/>
</dbReference>
<keyword evidence="2" id="KW-0812">Transmembrane</keyword>
<evidence type="ECO:0000259" key="3">
    <source>
        <dbReference type="Pfam" id="PF00326"/>
    </source>
</evidence>
<dbReference type="GO" id="GO:0006508">
    <property type="term" value="P:proteolysis"/>
    <property type="evidence" value="ECO:0007669"/>
    <property type="project" value="InterPro"/>
</dbReference>
<dbReference type="SUPFAM" id="SSF53474">
    <property type="entry name" value="alpha/beta-Hydrolases"/>
    <property type="match status" value="1"/>
</dbReference>
<dbReference type="EMBL" id="JAAXOX010000008">
    <property type="protein sequence ID" value="NKY23693.1"/>
    <property type="molecule type" value="Genomic_DNA"/>
</dbReference>
<dbReference type="PANTHER" id="PTHR43265">
    <property type="entry name" value="ESTERASE ESTD"/>
    <property type="match status" value="1"/>
</dbReference>
<gene>
    <name evidence="4" type="ORF">HGA03_13555</name>
</gene>
<sequence length="538" mass="57874">MAAPDTDPRPGESSARHRRRLARDAERDAGAHRPRSPRRDAFYRLVGGVLAGAILLAVLGALMGPEWRPLPVTDPLTVQATSTAITGAPEAGEYDVDTRVVEVQLDGAVVQARILTPVDAPEPVPAVLFVHGAGTGKFEEAFVDQAYALAAAGVATMVPDKRLDTYSMRHRDYVEMATDYLASFDVLRELPGVDADRVGIYAESEGGWIAPVMAAERSEVAFLVLVSAPVVPPRQQAAFAVDQYLRNTGVPDQVFRAIPRAVGMQLPGGGFEYVDFDVAQYQRQLTQPVLMAYGTADQSMPIIQGPEQLIRDIALAGNSDYTLRYYGGADHGIRVDGVVSADFLTDLSGWVLGLPDTAGALPRIAGDQPEQLYLAQPVPQPRWLGDGDVLLGLIIGAVGAAILLPAVRWATIGWRHWRGHPPHEGRDATLTRRLTLLSALSVATVAGLVWYLLAVAKLALDYERNGWVVQGGWLGVRLLGLGAVIAAVLVVDRMRTLRRIGRPLGHGVLGHVALWGTSVACTVLLVVLAYWGVYQLGI</sequence>
<dbReference type="GO" id="GO:0052689">
    <property type="term" value="F:carboxylic ester hydrolase activity"/>
    <property type="evidence" value="ECO:0007669"/>
    <property type="project" value="TreeGrafter"/>
</dbReference>
<name>A0A7X6QZY8_9CELL</name>
<feature type="compositionally biased region" description="Basic and acidic residues" evidence="1">
    <location>
        <begin position="1"/>
        <end position="10"/>
    </location>
</feature>
<feature type="domain" description="Peptidase S9 prolyl oligopeptidase catalytic" evidence="3">
    <location>
        <begin position="176"/>
        <end position="345"/>
    </location>
</feature>
<keyword evidence="5" id="KW-1185">Reference proteome</keyword>
<evidence type="ECO:0000256" key="1">
    <source>
        <dbReference type="SAM" id="MobiDB-lite"/>
    </source>
</evidence>
<proteinExistence type="predicted"/>
<dbReference type="PANTHER" id="PTHR43265:SF1">
    <property type="entry name" value="ESTERASE ESTD"/>
    <property type="match status" value="1"/>
</dbReference>
<dbReference type="Proteomes" id="UP000581206">
    <property type="component" value="Unassembled WGS sequence"/>
</dbReference>
<dbReference type="Pfam" id="PF00326">
    <property type="entry name" value="Peptidase_S9"/>
    <property type="match status" value="1"/>
</dbReference>
<feature type="compositionally biased region" description="Basic and acidic residues" evidence="1">
    <location>
        <begin position="22"/>
        <end position="35"/>
    </location>
</feature>